<proteinExistence type="predicted"/>
<feature type="compositionally biased region" description="Basic and acidic residues" evidence="1">
    <location>
        <begin position="59"/>
        <end position="79"/>
    </location>
</feature>
<evidence type="ECO:0000256" key="1">
    <source>
        <dbReference type="SAM" id="MobiDB-lite"/>
    </source>
</evidence>
<evidence type="ECO:0000313" key="2">
    <source>
        <dbReference type="EMBL" id="MFD1633884.1"/>
    </source>
</evidence>
<gene>
    <name evidence="2" type="ORF">ACFSBJ_09075</name>
</gene>
<protein>
    <submittedName>
        <fullName evidence="2">Uncharacterized protein</fullName>
    </submittedName>
</protein>
<dbReference type="Proteomes" id="UP001597075">
    <property type="component" value="Unassembled WGS sequence"/>
</dbReference>
<accession>A0ABD6D0N5</accession>
<sequence>MARVQIPAGALRPFATLASLARKSSTKSLRASLRSALGPLAHYVRSRFSTMMMNAIKRRMPDETDDKSATDAASERECE</sequence>
<evidence type="ECO:0000313" key="3">
    <source>
        <dbReference type="Proteomes" id="UP001597075"/>
    </source>
</evidence>
<keyword evidence="3" id="KW-1185">Reference proteome</keyword>
<organism evidence="2 3">
    <name type="scientific">Haloplanus ruber</name>
    <dbReference type="NCBI Taxonomy" id="869892"/>
    <lineage>
        <taxon>Archaea</taxon>
        <taxon>Methanobacteriati</taxon>
        <taxon>Methanobacteriota</taxon>
        <taxon>Stenosarchaea group</taxon>
        <taxon>Halobacteria</taxon>
        <taxon>Halobacteriales</taxon>
        <taxon>Haloferacaceae</taxon>
        <taxon>Haloplanus</taxon>
    </lineage>
</organism>
<dbReference type="EMBL" id="JBHUDL010000010">
    <property type="protein sequence ID" value="MFD1633884.1"/>
    <property type="molecule type" value="Genomic_DNA"/>
</dbReference>
<dbReference type="RefSeq" id="WP_256404151.1">
    <property type="nucleotide sequence ID" value="NZ_CP187151.1"/>
</dbReference>
<dbReference type="AlphaFoldDB" id="A0ABD6D0N5"/>
<name>A0ABD6D0N5_9EURY</name>
<comment type="caution">
    <text evidence="2">The sequence shown here is derived from an EMBL/GenBank/DDBJ whole genome shotgun (WGS) entry which is preliminary data.</text>
</comment>
<reference evidence="2 3" key="1">
    <citation type="journal article" date="2019" name="Int. J. Syst. Evol. Microbiol.">
        <title>The Global Catalogue of Microorganisms (GCM) 10K type strain sequencing project: providing services to taxonomists for standard genome sequencing and annotation.</title>
        <authorList>
            <consortium name="The Broad Institute Genomics Platform"/>
            <consortium name="The Broad Institute Genome Sequencing Center for Infectious Disease"/>
            <person name="Wu L."/>
            <person name="Ma J."/>
        </authorList>
    </citation>
    <scope>NUCLEOTIDE SEQUENCE [LARGE SCALE GENOMIC DNA]</scope>
    <source>
        <strain evidence="2 3">CGMCC 1.10594</strain>
    </source>
</reference>
<feature type="region of interest" description="Disordered" evidence="1">
    <location>
        <begin position="58"/>
        <end position="79"/>
    </location>
</feature>